<proteinExistence type="predicted"/>
<reference evidence="2 3" key="1">
    <citation type="submission" date="2016-07" db="EMBL/GenBank/DDBJ databases">
        <title>Pervasive Adenine N6-methylation of Active Genes in Fungi.</title>
        <authorList>
            <consortium name="DOE Joint Genome Institute"/>
            <person name="Mondo S.J."/>
            <person name="Dannebaum R.O."/>
            <person name="Kuo R.C."/>
            <person name="Labutti K."/>
            <person name="Haridas S."/>
            <person name="Kuo A."/>
            <person name="Salamov A."/>
            <person name="Ahrendt S.R."/>
            <person name="Lipzen A."/>
            <person name="Sullivan W."/>
            <person name="Andreopoulos W.B."/>
            <person name="Clum A."/>
            <person name="Lindquist E."/>
            <person name="Daum C."/>
            <person name="Ramamoorthy G.K."/>
            <person name="Gryganskyi A."/>
            <person name="Culley D."/>
            <person name="Magnuson J.K."/>
            <person name="James T.Y."/>
            <person name="O'Malley M.A."/>
            <person name="Stajich J.E."/>
            <person name="Spatafora J.W."/>
            <person name="Visel A."/>
            <person name="Grigoriev I.V."/>
        </authorList>
    </citation>
    <scope>NUCLEOTIDE SEQUENCE [LARGE SCALE GENOMIC DNA]</scope>
    <source>
        <strain evidence="2 3">CBS 931.73</strain>
    </source>
</reference>
<dbReference type="InParanoid" id="A0A1Y1ZAI8"/>
<dbReference type="Proteomes" id="UP000193498">
    <property type="component" value="Unassembled WGS sequence"/>
</dbReference>
<evidence type="ECO:0000313" key="2">
    <source>
        <dbReference type="EMBL" id="ORY06815.1"/>
    </source>
</evidence>
<evidence type="ECO:0000313" key="3">
    <source>
        <dbReference type="Proteomes" id="UP000193498"/>
    </source>
</evidence>
<dbReference type="AlphaFoldDB" id="A0A1Y1ZAI8"/>
<name>A0A1Y1ZAI8_9FUNG</name>
<feature type="region of interest" description="Disordered" evidence="1">
    <location>
        <begin position="1"/>
        <end position="20"/>
    </location>
</feature>
<organism evidence="2 3">
    <name type="scientific">Basidiobolus meristosporus CBS 931.73</name>
    <dbReference type="NCBI Taxonomy" id="1314790"/>
    <lineage>
        <taxon>Eukaryota</taxon>
        <taxon>Fungi</taxon>
        <taxon>Fungi incertae sedis</taxon>
        <taxon>Zoopagomycota</taxon>
        <taxon>Entomophthoromycotina</taxon>
        <taxon>Basidiobolomycetes</taxon>
        <taxon>Basidiobolales</taxon>
        <taxon>Basidiobolaceae</taxon>
        <taxon>Basidiobolus</taxon>
    </lineage>
</organism>
<dbReference type="OrthoDB" id="5516192at2759"/>
<comment type="caution">
    <text evidence="2">The sequence shown here is derived from an EMBL/GenBank/DDBJ whole genome shotgun (WGS) entry which is preliminary data.</text>
</comment>
<protein>
    <submittedName>
        <fullName evidence="2">Uncharacterized protein</fullName>
    </submittedName>
</protein>
<gene>
    <name evidence="2" type="ORF">K493DRAFT_310409</name>
</gene>
<evidence type="ECO:0000256" key="1">
    <source>
        <dbReference type="SAM" id="MobiDB-lite"/>
    </source>
</evidence>
<sequence>MTEKHPVDHIATQIGTEDGRAAKMEALRKLHPDYKPQPHRCNDHLEDMLTAASNFSFNEVSSTFGIWWSCMRSKEGEEPARYTFKE</sequence>
<accession>A0A1Y1ZAI8</accession>
<dbReference type="EMBL" id="MCFE01000013">
    <property type="protein sequence ID" value="ORY06815.1"/>
    <property type="molecule type" value="Genomic_DNA"/>
</dbReference>
<keyword evidence="3" id="KW-1185">Reference proteome</keyword>
<dbReference type="PANTHER" id="PTHR36706">
    <property type="entry name" value="UNNAMED PRODUCT"/>
    <property type="match status" value="1"/>
</dbReference>